<dbReference type="InterPro" id="IPR022204">
    <property type="entry name" value="PpdC-like_C"/>
</dbReference>
<dbReference type="NCBIfam" id="TIGR02532">
    <property type="entry name" value="IV_pilin_GFxxxE"/>
    <property type="match status" value="1"/>
</dbReference>
<dbReference type="Pfam" id="PF12528">
    <property type="entry name" value="T2SSppdC"/>
    <property type="match status" value="1"/>
</dbReference>
<sequence length="113" mass="12692">MSNALKRQRGFSLPETVLAMALMVLTVTALGGYQRGMAQGIVQLNQTRQQWRDAWRYSQLSAPPSPARGQVSRMQTSRQRCVSITVTISRPVAKRVQMTRLHCRSASSQEQLC</sequence>
<evidence type="ECO:0000259" key="3">
    <source>
        <dbReference type="Pfam" id="PF12528"/>
    </source>
</evidence>
<evidence type="ECO:0000256" key="1">
    <source>
        <dbReference type="ARBA" id="ARBA00004167"/>
    </source>
</evidence>
<evidence type="ECO:0000313" key="4">
    <source>
        <dbReference type="EMBL" id="STU60753.1"/>
    </source>
</evidence>
<feature type="transmembrane region" description="Helical" evidence="2">
    <location>
        <begin position="12"/>
        <end position="33"/>
    </location>
</feature>
<dbReference type="InterPro" id="IPR012902">
    <property type="entry name" value="N_methyl_site"/>
</dbReference>
<evidence type="ECO:0000313" key="5">
    <source>
        <dbReference type="Proteomes" id="UP000254020"/>
    </source>
</evidence>
<dbReference type="PROSITE" id="PS00409">
    <property type="entry name" value="PROKAR_NTER_METHYL"/>
    <property type="match status" value="1"/>
</dbReference>
<dbReference type="GO" id="GO:0016020">
    <property type="term" value="C:membrane"/>
    <property type="evidence" value="ECO:0007669"/>
    <property type="project" value="UniProtKB-SubCell"/>
</dbReference>
<organism evidence="4 5">
    <name type="scientific">Klebsiella pneumoniae subsp. pneumoniae</name>
    <dbReference type="NCBI Taxonomy" id="72407"/>
    <lineage>
        <taxon>Bacteria</taxon>
        <taxon>Pseudomonadati</taxon>
        <taxon>Pseudomonadota</taxon>
        <taxon>Gammaproteobacteria</taxon>
        <taxon>Enterobacterales</taxon>
        <taxon>Enterobacteriaceae</taxon>
        <taxon>Klebsiella/Raoultella group</taxon>
        <taxon>Klebsiella</taxon>
        <taxon>Klebsiella pneumoniae complex</taxon>
    </lineage>
</organism>
<feature type="domain" description="Prepilin peptidase dependent protein C-like C-terminal" evidence="3">
    <location>
        <begin position="33"/>
        <end position="104"/>
    </location>
</feature>
<comment type="subcellular location">
    <subcellularLocation>
        <location evidence="1">Membrane</location>
        <topology evidence="1">Single-pass membrane protein</topology>
    </subcellularLocation>
</comment>
<reference evidence="4 5" key="1">
    <citation type="submission" date="2018-06" db="EMBL/GenBank/DDBJ databases">
        <authorList>
            <consortium name="Pathogen Informatics"/>
            <person name="Doyle S."/>
        </authorList>
    </citation>
    <scope>NUCLEOTIDE SEQUENCE [LARGE SCALE GENOMIC DNA]</scope>
    <source>
        <strain evidence="4 5">NCTC9504</strain>
    </source>
</reference>
<dbReference type="NCBIfam" id="NF007660">
    <property type="entry name" value="PRK10332.1"/>
    <property type="match status" value="1"/>
</dbReference>
<keyword evidence="2" id="KW-1133">Transmembrane helix</keyword>
<dbReference type="Proteomes" id="UP000254020">
    <property type="component" value="Unassembled WGS sequence"/>
</dbReference>
<dbReference type="AlphaFoldDB" id="A0A377Z7Q0"/>
<accession>A0A377Z7Q0</accession>
<name>A0A377Z7Q0_KLEPN</name>
<proteinExistence type="predicted"/>
<evidence type="ECO:0000256" key="2">
    <source>
        <dbReference type="SAM" id="Phobius"/>
    </source>
</evidence>
<keyword evidence="2" id="KW-0812">Transmembrane</keyword>
<gene>
    <name evidence="4" type="ORF">NCTC9504_01421</name>
</gene>
<protein>
    <submittedName>
        <fullName evidence="4">Prepilin peptidase dependent protein C</fullName>
    </submittedName>
</protein>
<dbReference type="EMBL" id="UGMA01000005">
    <property type="protein sequence ID" value="STU60753.1"/>
    <property type="molecule type" value="Genomic_DNA"/>
</dbReference>
<keyword evidence="2" id="KW-0472">Membrane</keyword>